<feature type="compositionally biased region" description="Basic and acidic residues" evidence="1">
    <location>
        <begin position="107"/>
        <end position="121"/>
    </location>
</feature>
<feature type="region of interest" description="Disordered" evidence="1">
    <location>
        <begin position="258"/>
        <end position="303"/>
    </location>
</feature>
<sequence>MTRGSWSQRQVGRAPPAAGAALGEPACGSPPSLPARGRRAAARPPRSRMAIGSGAPRGHRQCGAGRLPRSEANGAVPDGVGSGCGLGRGSRQVRGGWGGTRTYTQVEGRRPSSEDEQERKGLSATGHLPGAAGQQAGACGPVGAFGGPGGRSSDGCPTRALTPWTRSPPVTRGAGAPAHFPSSSNSRKQSKELSLLPEPGVPWPLTPDLTETQGPPVASHPGVGRRGGCGLMFPAGPLCPRSCVSASPLGLCGHSVPSSSTQAQEDQALPATVLSRGRTQKPASGSVRPVAAGTARTSLRGLC</sequence>
<keyword evidence="3" id="KW-1185">Reference proteome</keyword>
<dbReference type="EMBL" id="OX460345">
    <property type="protein sequence ID" value="CAI9173807.1"/>
    <property type="molecule type" value="Genomic_DNA"/>
</dbReference>
<evidence type="ECO:0008006" key="4">
    <source>
        <dbReference type="Google" id="ProtNLM"/>
    </source>
</evidence>
<reference evidence="2" key="1">
    <citation type="submission" date="2023-04" db="EMBL/GenBank/DDBJ databases">
        <authorList>
            <consortium name="ELIXIR-Norway"/>
        </authorList>
    </citation>
    <scope>NUCLEOTIDE SEQUENCE [LARGE SCALE GENOMIC DNA]</scope>
</reference>
<dbReference type="Proteomes" id="UP001176941">
    <property type="component" value="Chromosome 34"/>
</dbReference>
<proteinExistence type="predicted"/>
<evidence type="ECO:0000313" key="3">
    <source>
        <dbReference type="Proteomes" id="UP001176941"/>
    </source>
</evidence>
<evidence type="ECO:0000256" key="1">
    <source>
        <dbReference type="SAM" id="MobiDB-lite"/>
    </source>
</evidence>
<feature type="compositionally biased region" description="Low complexity" evidence="1">
    <location>
        <begin position="12"/>
        <end position="30"/>
    </location>
</feature>
<feature type="compositionally biased region" description="Low complexity" evidence="1">
    <location>
        <begin position="129"/>
        <end position="142"/>
    </location>
</feature>
<organism evidence="2 3">
    <name type="scientific">Rangifer tarandus platyrhynchus</name>
    <name type="common">Svalbard reindeer</name>
    <dbReference type="NCBI Taxonomy" id="3082113"/>
    <lineage>
        <taxon>Eukaryota</taxon>
        <taxon>Metazoa</taxon>
        <taxon>Chordata</taxon>
        <taxon>Craniata</taxon>
        <taxon>Vertebrata</taxon>
        <taxon>Euteleostomi</taxon>
        <taxon>Mammalia</taxon>
        <taxon>Eutheria</taxon>
        <taxon>Laurasiatheria</taxon>
        <taxon>Artiodactyla</taxon>
        <taxon>Ruminantia</taxon>
        <taxon>Pecora</taxon>
        <taxon>Cervidae</taxon>
        <taxon>Odocoileinae</taxon>
        <taxon>Rangifer</taxon>
    </lineage>
</organism>
<feature type="compositionally biased region" description="Polar residues" evidence="1">
    <location>
        <begin position="1"/>
        <end position="10"/>
    </location>
</feature>
<name>A0ABN8ZIR0_RANTA</name>
<evidence type="ECO:0000313" key="2">
    <source>
        <dbReference type="EMBL" id="CAI9173807.1"/>
    </source>
</evidence>
<gene>
    <name evidence="2" type="ORF">MRATA1EN1_LOCUS22769</name>
</gene>
<protein>
    <recommendedName>
        <fullName evidence="4">Collagen alpha-1(I) chain-like</fullName>
    </recommendedName>
</protein>
<feature type="compositionally biased region" description="Gly residues" evidence="1">
    <location>
        <begin position="143"/>
        <end position="152"/>
    </location>
</feature>
<accession>A0ABN8ZIR0</accession>
<feature type="region of interest" description="Disordered" evidence="1">
    <location>
        <begin position="1"/>
        <end position="214"/>
    </location>
</feature>